<evidence type="ECO:0000313" key="14">
    <source>
        <dbReference type="Proteomes" id="UP000308430"/>
    </source>
</evidence>
<dbReference type="Pfam" id="PF02518">
    <property type="entry name" value="HATPase_c"/>
    <property type="match status" value="1"/>
</dbReference>
<feature type="transmembrane region" description="Helical" evidence="10">
    <location>
        <begin position="133"/>
        <end position="153"/>
    </location>
</feature>
<dbReference type="Gene3D" id="6.10.340.10">
    <property type="match status" value="1"/>
</dbReference>
<dbReference type="InterPro" id="IPR005467">
    <property type="entry name" value="His_kinase_dom"/>
</dbReference>
<dbReference type="SUPFAM" id="SSF47384">
    <property type="entry name" value="Homodimeric domain of signal transducing histidine kinase"/>
    <property type="match status" value="1"/>
</dbReference>
<dbReference type="Pfam" id="PF00672">
    <property type="entry name" value="HAMP"/>
    <property type="match status" value="1"/>
</dbReference>
<proteinExistence type="predicted"/>
<name>A0A4S4AUJ9_9RHOO</name>
<evidence type="ECO:0000256" key="9">
    <source>
        <dbReference type="ARBA" id="ARBA00023012"/>
    </source>
</evidence>
<feature type="transmembrane region" description="Helical" evidence="10">
    <location>
        <begin position="12"/>
        <end position="32"/>
    </location>
</feature>
<evidence type="ECO:0000256" key="10">
    <source>
        <dbReference type="SAM" id="Phobius"/>
    </source>
</evidence>
<dbReference type="InterPro" id="IPR036097">
    <property type="entry name" value="HisK_dim/P_sf"/>
</dbReference>
<evidence type="ECO:0000256" key="7">
    <source>
        <dbReference type="ARBA" id="ARBA00022777"/>
    </source>
</evidence>
<dbReference type="PROSITE" id="PS50109">
    <property type="entry name" value="HIS_KIN"/>
    <property type="match status" value="1"/>
</dbReference>
<accession>A0A4S4AUJ9</accession>
<dbReference type="AlphaFoldDB" id="A0A4S4AUJ9"/>
<dbReference type="GO" id="GO:0000155">
    <property type="term" value="F:phosphorelay sensor kinase activity"/>
    <property type="evidence" value="ECO:0007669"/>
    <property type="project" value="InterPro"/>
</dbReference>
<dbReference type="Gene3D" id="1.10.287.130">
    <property type="match status" value="1"/>
</dbReference>
<evidence type="ECO:0000256" key="1">
    <source>
        <dbReference type="ARBA" id="ARBA00000085"/>
    </source>
</evidence>
<dbReference type="InterPro" id="IPR036890">
    <property type="entry name" value="HATPase_C_sf"/>
</dbReference>
<evidence type="ECO:0000256" key="3">
    <source>
        <dbReference type="ARBA" id="ARBA00012438"/>
    </source>
</evidence>
<dbReference type="InterPro" id="IPR050428">
    <property type="entry name" value="TCS_sensor_his_kinase"/>
</dbReference>
<keyword evidence="14" id="KW-1185">Reference proteome</keyword>
<protein>
    <recommendedName>
        <fullName evidence="3">histidine kinase</fullName>
        <ecNumber evidence="3">2.7.13.3</ecNumber>
    </recommendedName>
</protein>
<dbReference type="PROSITE" id="PS50885">
    <property type="entry name" value="HAMP"/>
    <property type="match status" value="1"/>
</dbReference>
<dbReference type="SMART" id="SM00388">
    <property type="entry name" value="HisKA"/>
    <property type="match status" value="1"/>
</dbReference>
<keyword evidence="5" id="KW-0808">Transferase</keyword>
<dbReference type="GO" id="GO:0005886">
    <property type="term" value="C:plasma membrane"/>
    <property type="evidence" value="ECO:0007669"/>
    <property type="project" value="TreeGrafter"/>
</dbReference>
<reference evidence="13 14" key="1">
    <citation type="submission" date="2019-04" db="EMBL/GenBank/DDBJ databases">
        <title>Azoarcus nasutitermitis sp. nov. isolated from termite nest.</title>
        <authorList>
            <person name="Lin S.-Y."/>
            <person name="Hameed A."/>
            <person name="Hsu Y.-H."/>
            <person name="Young C.-C."/>
        </authorList>
    </citation>
    <scope>NUCLEOTIDE SEQUENCE [LARGE SCALE GENOMIC DNA]</scope>
    <source>
        <strain evidence="13 14">CC-YHH838</strain>
    </source>
</reference>
<evidence type="ECO:0000256" key="4">
    <source>
        <dbReference type="ARBA" id="ARBA00022553"/>
    </source>
</evidence>
<dbReference type="InterPro" id="IPR003660">
    <property type="entry name" value="HAMP_dom"/>
</dbReference>
<comment type="caution">
    <text evidence="13">The sequence shown here is derived from an EMBL/GenBank/DDBJ whole genome shotgun (WGS) entry which is preliminary data.</text>
</comment>
<dbReference type="RefSeq" id="WP_136348729.1">
    <property type="nucleotide sequence ID" value="NZ_SSOC01000005.1"/>
</dbReference>
<dbReference type="PANTHER" id="PTHR45436">
    <property type="entry name" value="SENSOR HISTIDINE KINASE YKOH"/>
    <property type="match status" value="1"/>
</dbReference>
<dbReference type="CDD" id="cd00082">
    <property type="entry name" value="HisKA"/>
    <property type="match status" value="1"/>
</dbReference>
<evidence type="ECO:0000259" key="11">
    <source>
        <dbReference type="PROSITE" id="PS50109"/>
    </source>
</evidence>
<evidence type="ECO:0000256" key="6">
    <source>
        <dbReference type="ARBA" id="ARBA00022692"/>
    </source>
</evidence>
<dbReference type="SMART" id="SM00304">
    <property type="entry name" value="HAMP"/>
    <property type="match status" value="1"/>
</dbReference>
<evidence type="ECO:0000256" key="5">
    <source>
        <dbReference type="ARBA" id="ARBA00022679"/>
    </source>
</evidence>
<dbReference type="SUPFAM" id="SSF55874">
    <property type="entry name" value="ATPase domain of HSP90 chaperone/DNA topoisomerase II/histidine kinase"/>
    <property type="match status" value="1"/>
</dbReference>
<comment type="catalytic activity">
    <reaction evidence="1">
        <text>ATP + protein L-histidine = ADP + protein N-phospho-L-histidine.</text>
        <dbReference type="EC" id="2.7.13.3"/>
    </reaction>
</comment>
<dbReference type="InterPro" id="IPR003661">
    <property type="entry name" value="HisK_dim/P_dom"/>
</dbReference>
<dbReference type="PANTHER" id="PTHR45436:SF16">
    <property type="entry name" value="HISTIDINE KINASE"/>
    <property type="match status" value="1"/>
</dbReference>
<organism evidence="13 14">
    <name type="scientific">Pseudothauera nasutitermitis</name>
    <dbReference type="NCBI Taxonomy" id="2565930"/>
    <lineage>
        <taxon>Bacteria</taxon>
        <taxon>Pseudomonadati</taxon>
        <taxon>Pseudomonadota</taxon>
        <taxon>Betaproteobacteria</taxon>
        <taxon>Rhodocyclales</taxon>
        <taxon>Zoogloeaceae</taxon>
        <taxon>Pseudothauera</taxon>
    </lineage>
</organism>
<comment type="subcellular location">
    <subcellularLocation>
        <location evidence="2">Membrane</location>
    </subcellularLocation>
</comment>
<dbReference type="EMBL" id="SSOC01000005">
    <property type="protein sequence ID" value="THF63568.1"/>
    <property type="molecule type" value="Genomic_DNA"/>
</dbReference>
<dbReference type="SMART" id="SM00387">
    <property type="entry name" value="HATPase_c"/>
    <property type="match status" value="1"/>
</dbReference>
<dbReference type="OrthoDB" id="9121563at2"/>
<dbReference type="Pfam" id="PF00512">
    <property type="entry name" value="HisKA"/>
    <property type="match status" value="1"/>
</dbReference>
<dbReference type="InterPro" id="IPR003594">
    <property type="entry name" value="HATPase_dom"/>
</dbReference>
<keyword evidence="9" id="KW-0902">Two-component regulatory system</keyword>
<dbReference type="Proteomes" id="UP000308430">
    <property type="component" value="Unassembled WGS sequence"/>
</dbReference>
<dbReference type="EC" id="2.7.13.3" evidence="3"/>
<keyword evidence="10" id="KW-0472">Membrane</keyword>
<evidence type="ECO:0000313" key="13">
    <source>
        <dbReference type="EMBL" id="THF63568.1"/>
    </source>
</evidence>
<dbReference type="Gene3D" id="3.30.565.10">
    <property type="entry name" value="Histidine kinase-like ATPase, C-terminal domain"/>
    <property type="match status" value="1"/>
</dbReference>
<evidence type="ECO:0000259" key="12">
    <source>
        <dbReference type="PROSITE" id="PS50885"/>
    </source>
</evidence>
<keyword evidence="4" id="KW-0597">Phosphoprotein</keyword>
<feature type="domain" description="Histidine kinase" evidence="11">
    <location>
        <begin position="219"/>
        <end position="421"/>
    </location>
</feature>
<feature type="domain" description="HAMP" evidence="12">
    <location>
        <begin position="158"/>
        <end position="211"/>
    </location>
</feature>
<keyword evidence="6 10" id="KW-0812">Transmembrane</keyword>
<sequence length="428" mass="47503">MKTSLSRRLFRTLFAISLINVGVTLMVLEFVYEDMEETILQQELALERRFLEERITEARARTWSTALLNAVYIPDGDEEFELPSLFQGREIPFSAEVEVGALTFLISIERTTEPPGVLYLAQEITLMENREDVLQIGVGLFALFALGMVLLLARIGTRRVVGPLENLAREIARVRPGTLYARIQTPYADAELANIADTLNQLLNELDAYVQREKSLVSLASHELRTPVAVISGALDVLEQRDSLGEADRRTVARIRRAADEMHADVQTLLKLARRSSEHEQSEAVDLAASVRAVITDLSGGNPALKERIECVWPAQAPVIDADPALVRMLLRNLVQNAVRHTTGQVRIALGPHSLSIIDTGAGLPEHIRARLSGPQDRRIPEDGLGLFIVRLICERLGWLLQARRGDTGGTIFDLLFLPDAARAMPSD</sequence>
<keyword evidence="7 13" id="KW-0418">Kinase</keyword>
<evidence type="ECO:0000256" key="2">
    <source>
        <dbReference type="ARBA" id="ARBA00004370"/>
    </source>
</evidence>
<gene>
    <name evidence="13" type="ORF">E6C76_13290</name>
</gene>
<keyword evidence="8 10" id="KW-1133">Transmembrane helix</keyword>
<evidence type="ECO:0000256" key="8">
    <source>
        <dbReference type="ARBA" id="ARBA00022989"/>
    </source>
</evidence>